<gene>
    <name evidence="2" type="ORF">SAMN06273567_10572</name>
</gene>
<feature type="coiled-coil region" evidence="1">
    <location>
        <begin position="14"/>
        <end position="48"/>
    </location>
</feature>
<reference evidence="2 3" key="1">
    <citation type="submission" date="2017-05" db="EMBL/GenBank/DDBJ databases">
        <authorList>
            <person name="Varghese N."/>
            <person name="Submissions S."/>
        </authorList>
    </citation>
    <scope>NUCLEOTIDE SEQUENCE [LARGE SCALE GENOMIC DNA]</scope>
    <source>
        <strain evidence="2 3">DSM 46834</strain>
    </source>
</reference>
<name>A0A521EGM9_9ACTN</name>
<evidence type="ECO:0000256" key="1">
    <source>
        <dbReference type="SAM" id="Coils"/>
    </source>
</evidence>
<dbReference type="EMBL" id="FXTJ01000005">
    <property type="protein sequence ID" value="SMO83087.1"/>
    <property type="molecule type" value="Genomic_DNA"/>
</dbReference>
<sequence length="63" mass="6951">MAKALFGSVVSPAELRVMDENAALRAKVRRLEQELTELRAQRDAVIAHELLSLTHDKAEPALA</sequence>
<proteinExistence type="predicted"/>
<dbReference type="AlphaFoldDB" id="A0A521EGM9"/>
<keyword evidence="3" id="KW-1185">Reference proteome</keyword>
<accession>A0A521EGM9</accession>
<keyword evidence="1" id="KW-0175">Coiled coil</keyword>
<dbReference type="Proteomes" id="UP000317484">
    <property type="component" value="Unassembled WGS sequence"/>
</dbReference>
<evidence type="ECO:0000313" key="2">
    <source>
        <dbReference type="EMBL" id="SMO83087.1"/>
    </source>
</evidence>
<organism evidence="2 3">
    <name type="scientific">Geodermatophilus aquaeductus</name>
    <dbReference type="NCBI Taxonomy" id="1564161"/>
    <lineage>
        <taxon>Bacteria</taxon>
        <taxon>Bacillati</taxon>
        <taxon>Actinomycetota</taxon>
        <taxon>Actinomycetes</taxon>
        <taxon>Geodermatophilales</taxon>
        <taxon>Geodermatophilaceae</taxon>
        <taxon>Geodermatophilus</taxon>
    </lineage>
</organism>
<protein>
    <submittedName>
        <fullName evidence="2">Uncharacterized protein</fullName>
    </submittedName>
</protein>
<evidence type="ECO:0000313" key="3">
    <source>
        <dbReference type="Proteomes" id="UP000317484"/>
    </source>
</evidence>